<name>A0A3B1BBC2_9ZZZZ</name>
<sequence length="188" mass="20848">MVSLETPVCEFDKPALDFALPGVDGKTWTLADCAGEKGLLIMFICNHCPYVKAIRERLARDCAELRTLGINSVAIMSNDPVLYEEDSFANMKKVSEEFGFPFPYLWDESQQVAKDYGAVCTPDFFGYNAELKLQYRGRLDASRKESAAADAHRDLFAALSQVAATGRGPVEQIPSMGCSIKWNEDSKD</sequence>
<dbReference type="PANTHER" id="PTHR43640:SF1">
    <property type="entry name" value="THIOREDOXIN-DEPENDENT PEROXIREDOXIN"/>
    <property type="match status" value="1"/>
</dbReference>
<dbReference type="SUPFAM" id="SSF52833">
    <property type="entry name" value="Thioredoxin-like"/>
    <property type="match status" value="1"/>
</dbReference>
<dbReference type="Pfam" id="PF00578">
    <property type="entry name" value="AhpC-TSA"/>
    <property type="match status" value="1"/>
</dbReference>
<dbReference type="InterPro" id="IPR013766">
    <property type="entry name" value="Thioredoxin_domain"/>
</dbReference>
<dbReference type="GO" id="GO:0016491">
    <property type="term" value="F:oxidoreductase activity"/>
    <property type="evidence" value="ECO:0007669"/>
    <property type="project" value="InterPro"/>
</dbReference>
<protein>
    <submittedName>
        <fullName evidence="2">Alkyl hydroperoxide reductase and/or thiol-specific antioxidant family (AhpC/TSA) protein</fullName>
    </submittedName>
</protein>
<dbReference type="PANTHER" id="PTHR43640">
    <property type="entry name" value="OS07G0260300 PROTEIN"/>
    <property type="match status" value="1"/>
</dbReference>
<reference evidence="2" key="1">
    <citation type="submission" date="2018-06" db="EMBL/GenBank/DDBJ databases">
        <authorList>
            <person name="Zhirakovskaya E."/>
        </authorList>
    </citation>
    <scope>NUCLEOTIDE SEQUENCE</scope>
</reference>
<dbReference type="PROSITE" id="PS51352">
    <property type="entry name" value="THIOREDOXIN_2"/>
    <property type="match status" value="1"/>
</dbReference>
<feature type="domain" description="Thioredoxin" evidence="1">
    <location>
        <begin position="9"/>
        <end position="154"/>
    </location>
</feature>
<evidence type="ECO:0000259" key="1">
    <source>
        <dbReference type="PROSITE" id="PS51352"/>
    </source>
</evidence>
<dbReference type="InterPro" id="IPR000866">
    <property type="entry name" value="AhpC/TSA"/>
</dbReference>
<dbReference type="InterPro" id="IPR036249">
    <property type="entry name" value="Thioredoxin-like_sf"/>
</dbReference>
<dbReference type="GO" id="GO:0016209">
    <property type="term" value="F:antioxidant activity"/>
    <property type="evidence" value="ECO:0007669"/>
    <property type="project" value="InterPro"/>
</dbReference>
<dbReference type="AlphaFoldDB" id="A0A3B1BBC2"/>
<dbReference type="CDD" id="cd02969">
    <property type="entry name" value="PRX_like1"/>
    <property type="match status" value="1"/>
</dbReference>
<proteinExistence type="predicted"/>
<dbReference type="EMBL" id="UOFY01000033">
    <property type="protein sequence ID" value="VAX09224.1"/>
    <property type="molecule type" value="Genomic_DNA"/>
</dbReference>
<evidence type="ECO:0000313" key="2">
    <source>
        <dbReference type="EMBL" id="VAX09224.1"/>
    </source>
</evidence>
<gene>
    <name evidence="2" type="ORF">MNBD_GAMMA25-2012</name>
</gene>
<dbReference type="Gene3D" id="3.40.30.10">
    <property type="entry name" value="Glutaredoxin"/>
    <property type="match status" value="1"/>
</dbReference>
<dbReference type="InterPro" id="IPR047262">
    <property type="entry name" value="PRX-like1"/>
</dbReference>
<accession>A0A3B1BBC2</accession>
<organism evidence="2">
    <name type="scientific">hydrothermal vent metagenome</name>
    <dbReference type="NCBI Taxonomy" id="652676"/>
    <lineage>
        <taxon>unclassified sequences</taxon>
        <taxon>metagenomes</taxon>
        <taxon>ecological metagenomes</taxon>
    </lineage>
</organism>